<sequence length="388" mass="43520">MRSISCSEQFSRDVERKPNDQEEAHLSGAYIRSLVKRLSYSRSRGPAKMELEDGKDINLLNKSQAGSPKSLAPKKQVRRRLHTTRPYQERLFNMAEARREIVAALKLHRASMKQANELQSMATASTLQGTSRELVVDSIRNSIDHHYDHNLTNYFHPSQFSPIDLSSPFSWTYPSIAPTESIFDQLNFQLPDQPLGLNLNLQSFQNIDTSIYHNIHEQNPVEPSSSSTSSSSQALLSSYSNSTSNAMSGIQGPASSQQPSQVAFDPSSVSLHQAMDDEEMAEIQSIGEQHDIEWNDKMNLATSAWWSKFLKNMESGVGEGHGGANGDWIYAFDEALDMPYWLNGSVGENAKENSLFQQHLDDYFHVDDYLQDATLESLDTGEVEYGGE</sequence>
<feature type="region of interest" description="Disordered" evidence="1">
    <location>
        <begin position="1"/>
        <end position="23"/>
    </location>
</feature>
<comment type="caution">
    <text evidence="2">The sequence shown here is derived from an EMBL/GenBank/DDBJ whole genome shotgun (WGS) entry which is preliminary data.</text>
</comment>
<evidence type="ECO:0000256" key="1">
    <source>
        <dbReference type="SAM" id="MobiDB-lite"/>
    </source>
</evidence>
<feature type="compositionally biased region" description="Basic and acidic residues" evidence="1">
    <location>
        <begin position="10"/>
        <end position="23"/>
    </location>
</feature>
<evidence type="ECO:0000313" key="2">
    <source>
        <dbReference type="EMBL" id="KAG6530799.1"/>
    </source>
</evidence>
<dbReference type="EMBL" id="JACMSC010000002">
    <property type="protein sequence ID" value="KAG6530799.1"/>
    <property type="molecule type" value="Genomic_DNA"/>
</dbReference>
<reference evidence="2 3" key="1">
    <citation type="submission" date="2020-08" db="EMBL/GenBank/DDBJ databases">
        <title>Plant Genome Project.</title>
        <authorList>
            <person name="Zhang R.-G."/>
        </authorList>
    </citation>
    <scope>NUCLEOTIDE SEQUENCE [LARGE SCALE GENOMIC DNA]</scope>
    <source>
        <tissue evidence="2">Rhizome</tissue>
    </source>
</reference>
<feature type="region of interest" description="Disordered" evidence="1">
    <location>
        <begin position="243"/>
        <end position="267"/>
    </location>
</feature>
<name>A0A8J5HUC1_ZINOF</name>
<proteinExistence type="predicted"/>
<dbReference type="Proteomes" id="UP000734854">
    <property type="component" value="Unassembled WGS sequence"/>
</dbReference>
<evidence type="ECO:0000313" key="3">
    <source>
        <dbReference type="Proteomes" id="UP000734854"/>
    </source>
</evidence>
<accession>A0A8J5HUC1</accession>
<dbReference type="PANTHER" id="PTHR37256">
    <property type="entry name" value="E1A-BINDING PROTEIN P400-LIKE"/>
    <property type="match status" value="1"/>
</dbReference>
<dbReference type="OrthoDB" id="692030at2759"/>
<dbReference type="AlphaFoldDB" id="A0A8J5HUC1"/>
<organism evidence="2 3">
    <name type="scientific">Zingiber officinale</name>
    <name type="common">Ginger</name>
    <name type="synonym">Amomum zingiber</name>
    <dbReference type="NCBI Taxonomy" id="94328"/>
    <lineage>
        <taxon>Eukaryota</taxon>
        <taxon>Viridiplantae</taxon>
        <taxon>Streptophyta</taxon>
        <taxon>Embryophyta</taxon>
        <taxon>Tracheophyta</taxon>
        <taxon>Spermatophyta</taxon>
        <taxon>Magnoliopsida</taxon>
        <taxon>Liliopsida</taxon>
        <taxon>Zingiberales</taxon>
        <taxon>Zingiberaceae</taxon>
        <taxon>Zingiber</taxon>
    </lineage>
</organism>
<protein>
    <submittedName>
        <fullName evidence="2">Uncharacterized protein</fullName>
    </submittedName>
</protein>
<keyword evidence="3" id="KW-1185">Reference proteome</keyword>
<dbReference type="PANTHER" id="PTHR37256:SF1">
    <property type="entry name" value="MYB-LIKE PROTEIN A"/>
    <property type="match status" value="1"/>
</dbReference>
<gene>
    <name evidence="2" type="ORF">ZIOFF_004557</name>
</gene>
<feature type="compositionally biased region" description="Polar residues" evidence="1">
    <location>
        <begin position="253"/>
        <end position="267"/>
    </location>
</feature>
<feature type="region of interest" description="Disordered" evidence="1">
    <location>
        <begin position="60"/>
        <end position="80"/>
    </location>
</feature>